<dbReference type="Pfam" id="PF05222">
    <property type="entry name" value="AlaDh_PNT_N"/>
    <property type="match status" value="1"/>
</dbReference>
<feature type="binding site" evidence="11">
    <location>
        <begin position="267"/>
        <end position="270"/>
    </location>
    <ligand>
        <name>NAD(+)</name>
        <dbReference type="ChEBI" id="CHEBI:57540"/>
    </ligand>
</feature>
<evidence type="ECO:0000259" key="12">
    <source>
        <dbReference type="SMART" id="SM01002"/>
    </source>
</evidence>
<comment type="similarity">
    <text evidence="2 8">Belongs to the AlaDH/PNT family.</text>
</comment>
<dbReference type="NCBIfam" id="TIGR00518">
    <property type="entry name" value="alaDH"/>
    <property type="match status" value="1"/>
</dbReference>
<organism evidence="14 15">
    <name type="scientific">Sanguibacter inulinus</name>
    <dbReference type="NCBI Taxonomy" id="60922"/>
    <lineage>
        <taxon>Bacteria</taxon>
        <taxon>Bacillati</taxon>
        <taxon>Actinomycetota</taxon>
        <taxon>Actinomycetes</taxon>
        <taxon>Micrococcales</taxon>
        <taxon>Sanguibacteraceae</taxon>
        <taxon>Sanguibacter</taxon>
    </lineage>
</organism>
<dbReference type="PIRSF" id="PIRSF000183">
    <property type="entry name" value="Alanine_dh"/>
    <property type="match status" value="1"/>
</dbReference>
<feature type="binding site" evidence="10">
    <location>
        <position position="75"/>
    </location>
    <ligand>
        <name>substrate</name>
    </ligand>
</feature>
<dbReference type="Pfam" id="PF01262">
    <property type="entry name" value="AlaDh_PNT_C"/>
    <property type="match status" value="1"/>
</dbReference>
<name>A0A853ETD3_9MICO</name>
<dbReference type="InterPro" id="IPR007698">
    <property type="entry name" value="AlaDH/PNT_NAD(H)-bd"/>
</dbReference>
<keyword evidence="15" id="KW-1185">Reference proteome</keyword>
<dbReference type="CDD" id="cd05305">
    <property type="entry name" value="L-AlaDH"/>
    <property type="match status" value="1"/>
</dbReference>
<dbReference type="InterPro" id="IPR007886">
    <property type="entry name" value="AlaDH/PNT_N"/>
</dbReference>
<comment type="catalytic activity">
    <reaction evidence="8">
        <text>L-alanine + NAD(+) + H2O = pyruvate + NH4(+) + NADH + H(+)</text>
        <dbReference type="Rhea" id="RHEA:18405"/>
        <dbReference type="ChEBI" id="CHEBI:15361"/>
        <dbReference type="ChEBI" id="CHEBI:15377"/>
        <dbReference type="ChEBI" id="CHEBI:15378"/>
        <dbReference type="ChEBI" id="CHEBI:28938"/>
        <dbReference type="ChEBI" id="CHEBI:57540"/>
        <dbReference type="ChEBI" id="CHEBI:57945"/>
        <dbReference type="ChEBI" id="CHEBI:57972"/>
        <dbReference type="EC" id="1.4.1.1"/>
    </reaction>
</comment>
<evidence type="ECO:0000313" key="14">
    <source>
        <dbReference type="EMBL" id="NYS92972.1"/>
    </source>
</evidence>
<dbReference type="GO" id="GO:0000286">
    <property type="term" value="F:alanine dehydrogenase activity"/>
    <property type="evidence" value="ECO:0007669"/>
    <property type="project" value="UniProtKB-UniRule"/>
</dbReference>
<evidence type="ECO:0000256" key="11">
    <source>
        <dbReference type="PIRSR" id="PIRSR000183-3"/>
    </source>
</evidence>
<keyword evidence="5 8" id="KW-0520">NAD</keyword>
<dbReference type="InterPro" id="IPR036291">
    <property type="entry name" value="NAD(P)-bd_dom_sf"/>
</dbReference>
<protein>
    <recommendedName>
        <fullName evidence="7 8">Alanine dehydrogenase</fullName>
        <ecNumber evidence="3 8">1.4.1.1</ecNumber>
    </recommendedName>
</protein>
<comment type="subunit">
    <text evidence="6">Homohexamer. Trimer of dimers.</text>
</comment>
<feature type="domain" description="Alanine dehydrogenase/pyridine nucleotide transhydrogenase NAD(H)-binding" evidence="12">
    <location>
        <begin position="149"/>
        <end position="297"/>
    </location>
</feature>
<reference evidence="14 15" key="1">
    <citation type="submission" date="2020-07" db="EMBL/GenBank/DDBJ databases">
        <title>MOT database genomes.</title>
        <authorList>
            <person name="Joseph S."/>
            <person name="Aduse-Opoku J."/>
            <person name="Hashim A."/>
            <person name="Wade W."/>
            <person name="Curtis M."/>
        </authorList>
    </citation>
    <scope>NUCLEOTIDE SEQUENCE [LARGE SCALE GENOMIC DNA]</scope>
    <source>
        <strain evidence="14 15">DSM 100099</strain>
    </source>
</reference>
<evidence type="ECO:0000256" key="5">
    <source>
        <dbReference type="ARBA" id="ARBA00023027"/>
    </source>
</evidence>
<feature type="binding site" evidence="11">
    <location>
        <begin position="298"/>
        <end position="301"/>
    </location>
    <ligand>
        <name>NAD(+)</name>
        <dbReference type="ChEBI" id="CHEBI:57540"/>
    </ligand>
</feature>
<feature type="active site" description="Proton donor/acceptor" evidence="9">
    <location>
        <position position="96"/>
    </location>
</feature>
<gene>
    <name evidence="14" type="primary">ald</name>
    <name evidence="14" type="ORF">HZZ10_05445</name>
</gene>
<evidence type="ECO:0000256" key="8">
    <source>
        <dbReference type="PIRNR" id="PIRNR000183"/>
    </source>
</evidence>
<dbReference type="SUPFAM" id="SSF51735">
    <property type="entry name" value="NAD(P)-binding Rossmann-fold domains"/>
    <property type="match status" value="1"/>
</dbReference>
<dbReference type="PANTHER" id="PTHR42795">
    <property type="entry name" value="ALANINE DEHYDROGENASE"/>
    <property type="match status" value="1"/>
</dbReference>
<dbReference type="InterPro" id="IPR008141">
    <property type="entry name" value="Ala_DH"/>
</dbReference>
<dbReference type="GO" id="GO:0005886">
    <property type="term" value="C:plasma membrane"/>
    <property type="evidence" value="ECO:0007669"/>
    <property type="project" value="TreeGrafter"/>
</dbReference>
<dbReference type="RefSeq" id="WP_179912721.1">
    <property type="nucleotide sequence ID" value="NZ_JACBYE010000008.1"/>
</dbReference>
<evidence type="ECO:0000256" key="10">
    <source>
        <dbReference type="PIRSR" id="PIRSR000183-2"/>
    </source>
</evidence>
<dbReference type="EC" id="1.4.1.1" evidence="3 8"/>
<proteinExistence type="inferred from homology"/>
<comment type="function">
    <text evidence="8">Catalyzes the reversible reductive amination of pyruvate to L-alanine.</text>
</comment>
<evidence type="ECO:0000313" key="15">
    <source>
        <dbReference type="Proteomes" id="UP000561011"/>
    </source>
</evidence>
<dbReference type="SMART" id="SM01002">
    <property type="entry name" value="AlaDh_PNT_C"/>
    <property type="match status" value="1"/>
</dbReference>
<evidence type="ECO:0000256" key="2">
    <source>
        <dbReference type="ARBA" id="ARBA00005689"/>
    </source>
</evidence>
<dbReference type="EMBL" id="JACBYE010000008">
    <property type="protein sequence ID" value="NYS92972.1"/>
    <property type="molecule type" value="Genomic_DNA"/>
</dbReference>
<keyword evidence="4 8" id="KW-0560">Oxidoreductase</keyword>
<evidence type="ECO:0000256" key="1">
    <source>
        <dbReference type="ARBA" id="ARBA00005206"/>
    </source>
</evidence>
<feature type="binding site" evidence="10">
    <location>
        <position position="15"/>
    </location>
    <ligand>
        <name>substrate</name>
    </ligand>
</feature>
<evidence type="ECO:0000256" key="9">
    <source>
        <dbReference type="PIRSR" id="PIRSR000183-1"/>
    </source>
</evidence>
<dbReference type="Proteomes" id="UP000561011">
    <property type="component" value="Unassembled WGS sequence"/>
</dbReference>
<feature type="binding site" evidence="11">
    <location>
        <position position="198"/>
    </location>
    <ligand>
        <name>NAD(+)</name>
        <dbReference type="ChEBI" id="CHEBI:57540"/>
    </ligand>
</feature>
<dbReference type="UniPathway" id="UPA00527">
    <property type="reaction ID" value="UER00585"/>
</dbReference>
<feature type="binding site" evidence="11">
    <location>
        <begin position="239"/>
        <end position="240"/>
    </location>
    <ligand>
        <name>NAD(+)</name>
        <dbReference type="ChEBI" id="CHEBI:57540"/>
    </ligand>
</feature>
<dbReference type="GO" id="GO:0000166">
    <property type="term" value="F:nucleotide binding"/>
    <property type="evidence" value="ECO:0007669"/>
    <property type="project" value="UniProtKB-KW"/>
</dbReference>
<accession>A0A853ETD3</accession>
<feature type="active site" description="Proton donor/acceptor" evidence="9">
    <location>
        <position position="270"/>
    </location>
</feature>
<dbReference type="SMART" id="SM01003">
    <property type="entry name" value="AlaDh_PNT_N"/>
    <property type="match status" value="1"/>
</dbReference>
<evidence type="ECO:0000256" key="6">
    <source>
        <dbReference type="ARBA" id="ARBA00065528"/>
    </source>
</evidence>
<evidence type="ECO:0000256" key="4">
    <source>
        <dbReference type="ARBA" id="ARBA00023002"/>
    </source>
</evidence>
<feature type="binding site" evidence="11">
    <location>
        <position position="134"/>
    </location>
    <ligand>
        <name>NAD(+)</name>
        <dbReference type="ChEBI" id="CHEBI:57540"/>
    </ligand>
</feature>
<sequence>MRIAVPTETKTDELRVALTADGAHHLVSAGHEVVVQAGAGLGSAVTDADYEAAGARVVPGAEEVWAEAELVVKVKEPQPSEHRYLRPGLTLFTYLHLAADRACTQALLDSGTTSFAYETVRLADGRLPLLAPMSEVAGRLATQVGAYHLTSPVGGAGLLMGGVPGTRPAKVVVLGGGTAGRNAAQVAAGMRADVTVLDLEASVLASIDREHSGAVRTVTSTAAAVDREVAGADLVVGAVLVPGALAPRLVSDELVSRMRPGSVLVDVAVDQGGCFEGTRPTTHSAPTYTVHGSIFYAVANMPGAVPVTSTQALTNATLPYVSRLAALGGARDLRALAADPALAAGLATYEGTLAHREVAQAHDLDWVDRFAPAR</sequence>
<dbReference type="Gene3D" id="3.40.50.720">
    <property type="entry name" value="NAD(P)-binding Rossmann-like Domain"/>
    <property type="match status" value="2"/>
</dbReference>
<evidence type="ECO:0000256" key="7">
    <source>
        <dbReference type="ARBA" id="ARBA00072341"/>
    </source>
</evidence>
<feature type="domain" description="Alanine dehydrogenase/pyridine nucleotide transhydrogenase N-terminal" evidence="13">
    <location>
        <begin position="4"/>
        <end position="137"/>
    </location>
</feature>
<feature type="binding site" evidence="11">
    <location>
        <position position="279"/>
    </location>
    <ligand>
        <name>NAD(+)</name>
        <dbReference type="ChEBI" id="CHEBI:57540"/>
    </ligand>
</feature>
<dbReference type="PANTHER" id="PTHR42795:SF1">
    <property type="entry name" value="ALANINE DEHYDROGENASE"/>
    <property type="match status" value="1"/>
</dbReference>
<comment type="caution">
    <text evidence="14">The sequence shown here is derived from an EMBL/GenBank/DDBJ whole genome shotgun (WGS) entry which is preliminary data.</text>
</comment>
<feature type="binding site" evidence="11">
    <location>
        <begin position="178"/>
        <end position="179"/>
    </location>
    <ligand>
        <name>NAD(+)</name>
        <dbReference type="ChEBI" id="CHEBI:57540"/>
    </ligand>
</feature>
<dbReference type="AlphaFoldDB" id="A0A853ETD3"/>
<comment type="pathway">
    <text evidence="1 8">Amino-acid degradation; L-alanine degradation via dehydrogenase pathway; NH(3) and pyruvate from L-alanine: step 1/1.</text>
</comment>
<dbReference type="FunFam" id="3.40.50.720:FF:000049">
    <property type="entry name" value="Alanine dehydrogenase"/>
    <property type="match status" value="1"/>
</dbReference>
<dbReference type="GO" id="GO:0042853">
    <property type="term" value="P:L-alanine catabolic process"/>
    <property type="evidence" value="ECO:0007669"/>
    <property type="project" value="UniProtKB-UniPathway"/>
</dbReference>
<evidence type="ECO:0000256" key="3">
    <source>
        <dbReference type="ARBA" id="ARBA00012897"/>
    </source>
</evidence>
<keyword evidence="11" id="KW-0547">Nucleotide-binding</keyword>
<evidence type="ECO:0000259" key="13">
    <source>
        <dbReference type="SMART" id="SM01003"/>
    </source>
</evidence>
<feature type="binding site" evidence="11">
    <location>
        <position position="220"/>
    </location>
    <ligand>
        <name>NAD(+)</name>
        <dbReference type="ChEBI" id="CHEBI:57540"/>
    </ligand>
</feature>
<dbReference type="SUPFAM" id="SSF52283">
    <property type="entry name" value="Formate/glycerate dehydrogenase catalytic domain-like"/>
    <property type="match status" value="1"/>
</dbReference>